<feature type="transmembrane region" description="Helical" evidence="1">
    <location>
        <begin position="48"/>
        <end position="66"/>
    </location>
</feature>
<dbReference type="EMBL" id="QQTP01000001">
    <property type="protein sequence ID" value="RDJ29162.1"/>
    <property type="molecule type" value="Genomic_DNA"/>
</dbReference>
<dbReference type="RefSeq" id="WP_114827279.1">
    <property type="nucleotide sequence ID" value="NZ_QQTO01000019.1"/>
</dbReference>
<evidence type="ECO:0000256" key="1">
    <source>
        <dbReference type="SAM" id="Phobius"/>
    </source>
</evidence>
<evidence type="ECO:0000313" key="2">
    <source>
        <dbReference type="EMBL" id="RDJ29162.1"/>
    </source>
</evidence>
<feature type="transmembrane region" description="Helical" evidence="1">
    <location>
        <begin position="6"/>
        <end position="27"/>
    </location>
</feature>
<protein>
    <submittedName>
        <fullName evidence="2">Uncharacterized protein</fullName>
    </submittedName>
</protein>
<reference evidence="3" key="1">
    <citation type="submission" date="2018-07" db="EMBL/GenBank/DDBJ databases">
        <authorList>
            <person name="Safronova V.I."/>
            <person name="Chirak E.R."/>
            <person name="Sazanova A.L."/>
        </authorList>
    </citation>
    <scope>NUCLEOTIDE SEQUENCE [LARGE SCALE GENOMIC DNA]</scope>
    <source>
        <strain evidence="3">RCAM04685</strain>
    </source>
</reference>
<accession>A0A370LB18</accession>
<evidence type="ECO:0000313" key="3">
    <source>
        <dbReference type="Proteomes" id="UP000255207"/>
    </source>
</evidence>
<proteinExistence type="predicted"/>
<keyword evidence="1" id="KW-0812">Transmembrane</keyword>
<keyword evidence="1" id="KW-0472">Membrane</keyword>
<keyword evidence="1" id="KW-1133">Transmembrane helix</keyword>
<comment type="caution">
    <text evidence="2">The sequence shown here is derived from an EMBL/GenBank/DDBJ whole genome shotgun (WGS) entry which is preliminary data.</text>
</comment>
<organism evidence="2 3">
    <name type="scientific">Bosea caraganae</name>
    <dbReference type="NCBI Taxonomy" id="2763117"/>
    <lineage>
        <taxon>Bacteria</taxon>
        <taxon>Pseudomonadati</taxon>
        <taxon>Pseudomonadota</taxon>
        <taxon>Alphaproteobacteria</taxon>
        <taxon>Hyphomicrobiales</taxon>
        <taxon>Boseaceae</taxon>
        <taxon>Bosea</taxon>
    </lineage>
</organism>
<gene>
    <name evidence="2" type="ORF">DWE98_00855</name>
</gene>
<sequence length="73" mass="7591">MDTATLNLLTLGLGVVGFACLAWPIIMRVSGRAPAPEPGSTATIRSPLWWLGFTLTVIAIVLQRVASQQAGGG</sequence>
<dbReference type="Proteomes" id="UP000255207">
    <property type="component" value="Unassembled WGS sequence"/>
</dbReference>
<dbReference type="OrthoDB" id="8162297at2"/>
<dbReference type="AlphaFoldDB" id="A0A370LB18"/>
<name>A0A370LB18_9HYPH</name>
<keyword evidence="3" id="KW-1185">Reference proteome</keyword>